<protein>
    <recommendedName>
        <fullName evidence="2">WRKY19-like zinc finger domain-containing protein</fullName>
    </recommendedName>
</protein>
<dbReference type="InterPro" id="IPR056866">
    <property type="entry name" value="Znf_WRKY19"/>
</dbReference>
<dbReference type="PANTHER" id="PTHR31827:SF1">
    <property type="entry name" value="EMB|CAB89363.1"/>
    <property type="match status" value="1"/>
</dbReference>
<evidence type="ECO:0000259" key="2">
    <source>
        <dbReference type="Pfam" id="PF24906"/>
    </source>
</evidence>
<reference evidence="3" key="1">
    <citation type="submission" date="2020-11" db="EMBL/GenBank/DDBJ databases">
        <authorList>
            <person name="Tran Van P."/>
        </authorList>
    </citation>
    <scope>NUCLEOTIDE SEQUENCE</scope>
</reference>
<feature type="region of interest" description="Disordered" evidence="1">
    <location>
        <begin position="89"/>
        <end position="108"/>
    </location>
</feature>
<sequence length="600" mass="65212">MTLHLRSDLENIIDLLSMDRWLKSGSLKKTIKTSTTVPPVAMEASTSNRLLLISAGIIIPTMGYSWTSQCSESVIAIVQEAVAQLPRTSYSSESLEKNGPPQTQGSYRNSIKSETLDDFLIVSLNGPSVSEFDPTAVIDKWYFSAERQGYAKTDRAKIPRRICSGSSGFPTESLHLAKTDTFACRRRIKATCKEGGCSNYIIKGSFCAKHSVTKTTNTCKNEGCSKNAQGGGHCVKHGGTKAKRTCKKEDCPKNAQGGGYCVNHGGTKAKCKEKLCPKYAIRGGYCMRHGGTKAKSTCKESGCVKYSQGGGYCIRHGGTKAKRTCKQEGCLKNARVVGYCIRHGMTSRSIRQEEETCSKSFHVLFGGLVRVKNSGACLADRDVSLICSTLSLDVIVENFGDDVRISNFTTHCHIFIHADEVHIGYSRIRILKLFTLKRGTRSPFDQLQDSLPMLPLLFDVQGSEKVNLVQRVDNAASAHNLEVQISSATNSGCPSLFMVSAVLGLKGSVPLSVVPSGTWNALRGHHKTDSSSHPGIFRGLFNSSAELDDALKGHLEKATCLRQQQTTMKVMQPTKRTISRAMRAARAGSKASSRIPTNAG</sequence>
<proteinExistence type="predicted"/>
<dbReference type="Pfam" id="PF24906">
    <property type="entry name" value="Zf_WRKY19"/>
    <property type="match status" value="1"/>
</dbReference>
<dbReference type="AlphaFoldDB" id="A0A7R8VDW3"/>
<dbReference type="PANTHER" id="PTHR31827">
    <property type="entry name" value="EMB|CAB89363.1"/>
    <property type="match status" value="1"/>
</dbReference>
<organism evidence="3">
    <name type="scientific">Timema douglasi</name>
    <name type="common">Walking stick</name>
    <dbReference type="NCBI Taxonomy" id="61478"/>
    <lineage>
        <taxon>Eukaryota</taxon>
        <taxon>Metazoa</taxon>
        <taxon>Ecdysozoa</taxon>
        <taxon>Arthropoda</taxon>
        <taxon>Hexapoda</taxon>
        <taxon>Insecta</taxon>
        <taxon>Pterygota</taxon>
        <taxon>Neoptera</taxon>
        <taxon>Polyneoptera</taxon>
        <taxon>Phasmatodea</taxon>
        <taxon>Timematodea</taxon>
        <taxon>Timematoidea</taxon>
        <taxon>Timematidae</taxon>
        <taxon>Timema</taxon>
    </lineage>
</organism>
<evidence type="ECO:0000256" key="1">
    <source>
        <dbReference type="SAM" id="MobiDB-lite"/>
    </source>
</evidence>
<accession>A0A7R8VDW3</accession>
<name>A0A7R8VDW3_TIMDO</name>
<dbReference type="EMBL" id="OA564964">
    <property type="protein sequence ID" value="CAD7195983.1"/>
    <property type="molecule type" value="Genomic_DNA"/>
</dbReference>
<evidence type="ECO:0000313" key="3">
    <source>
        <dbReference type="EMBL" id="CAD7195983.1"/>
    </source>
</evidence>
<gene>
    <name evidence="3" type="ORF">TDIB3V08_LOCUS2346</name>
</gene>
<feature type="domain" description="WRKY19-like zinc finger" evidence="2">
    <location>
        <begin position="243"/>
        <end position="266"/>
    </location>
</feature>